<reference evidence="2 3" key="1">
    <citation type="journal article" date="2018" name="BMC Genomics">
        <title>Comparative genome analyses reveal sequence features reflecting distinct modes of host-adaptation between dicot and monocot powdery mildew.</title>
        <authorList>
            <person name="Wu Y."/>
            <person name="Ma X."/>
            <person name="Pan Z."/>
            <person name="Kale S.D."/>
            <person name="Song Y."/>
            <person name="King H."/>
            <person name="Zhang Q."/>
            <person name="Presley C."/>
            <person name="Deng X."/>
            <person name="Wei C.I."/>
            <person name="Xiao S."/>
        </authorList>
    </citation>
    <scope>NUCLEOTIDE SEQUENCE [LARGE SCALE GENOMIC DNA]</scope>
    <source>
        <strain evidence="2">UMSG3</strain>
    </source>
</reference>
<dbReference type="GO" id="GO:0000182">
    <property type="term" value="F:rDNA binding"/>
    <property type="evidence" value="ECO:0007669"/>
    <property type="project" value="TreeGrafter"/>
</dbReference>
<dbReference type="AlphaFoldDB" id="A0A420I4P2"/>
<proteinExistence type="predicted"/>
<comment type="caution">
    <text evidence="2">The sequence shown here is derived from an EMBL/GenBank/DDBJ whole genome shotgun (WGS) entry which is preliminary data.</text>
</comment>
<dbReference type="CDD" id="cd00167">
    <property type="entry name" value="SANT"/>
    <property type="match status" value="1"/>
</dbReference>
<evidence type="ECO:0000256" key="1">
    <source>
        <dbReference type="SAM" id="MobiDB-lite"/>
    </source>
</evidence>
<gene>
    <name evidence="2" type="ORF">GcM3_131002</name>
</gene>
<dbReference type="GO" id="GO:0000500">
    <property type="term" value="C:RNA polymerase I upstream activating factor complex"/>
    <property type="evidence" value="ECO:0007669"/>
    <property type="project" value="InterPro"/>
</dbReference>
<protein>
    <submittedName>
        <fullName evidence="2">Putative dna-binding protein</fullName>
    </submittedName>
</protein>
<feature type="compositionally biased region" description="Polar residues" evidence="1">
    <location>
        <begin position="475"/>
        <end position="490"/>
    </location>
</feature>
<accession>A0A420I4P2</accession>
<name>A0A420I4P2_9PEZI</name>
<keyword evidence="2" id="KW-0238">DNA-binding</keyword>
<organism evidence="2 3">
    <name type="scientific">Golovinomyces cichoracearum</name>
    <dbReference type="NCBI Taxonomy" id="62708"/>
    <lineage>
        <taxon>Eukaryota</taxon>
        <taxon>Fungi</taxon>
        <taxon>Dikarya</taxon>
        <taxon>Ascomycota</taxon>
        <taxon>Pezizomycotina</taxon>
        <taxon>Leotiomycetes</taxon>
        <taxon>Erysiphales</taxon>
        <taxon>Erysiphaceae</taxon>
        <taxon>Golovinomyces</taxon>
    </lineage>
</organism>
<evidence type="ECO:0000313" key="3">
    <source>
        <dbReference type="Proteomes" id="UP000283383"/>
    </source>
</evidence>
<feature type="region of interest" description="Disordered" evidence="1">
    <location>
        <begin position="475"/>
        <end position="510"/>
    </location>
</feature>
<evidence type="ECO:0000313" key="2">
    <source>
        <dbReference type="EMBL" id="RKF64616.1"/>
    </source>
</evidence>
<dbReference type="EMBL" id="MCBQ01013122">
    <property type="protein sequence ID" value="RKF64616.1"/>
    <property type="molecule type" value="Genomic_DNA"/>
</dbReference>
<dbReference type="InterPro" id="IPR001005">
    <property type="entry name" value="SANT/Myb"/>
</dbReference>
<dbReference type="PANTHER" id="PTHR28079">
    <property type="entry name" value="RNA POLYMERASE I-SPECIFIC TRANSCRIPTION INITIATION FACTOR RRN5"/>
    <property type="match status" value="1"/>
</dbReference>
<dbReference type="InterPro" id="IPR039601">
    <property type="entry name" value="Rrn5"/>
</dbReference>
<feature type="region of interest" description="Disordered" evidence="1">
    <location>
        <begin position="549"/>
        <end position="573"/>
    </location>
</feature>
<dbReference type="GO" id="GO:0006361">
    <property type="term" value="P:transcription initiation at RNA polymerase I promoter"/>
    <property type="evidence" value="ECO:0007669"/>
    <property type="project" value="TreeGrafter"/>
</dbReference>
<sequence length="703" mass="79935">MFPAQDDSQQLLHERFEYSNINAEFDTEVFNSIDKEHASFFQNHEFENSGERAEGSMSCRSPRGASAASLAMNTHLPGSPGEFRKFNQTDDVRIRRKRKRSLESHEIKAKRLQRYFNYEYRNLLNVEIQQVSSDAYLDDLQILQESQIGSSLWAVEEKALFFAALDTLGKDNVREISSRIGTKSELEVQYYLLTLQSNARARRHSSALLTVADVPSAAEISAECCSVLERAADALSARQECDEVKIEREKWDDHWLISKKVCQELNQCKNSFIDLKSMDEFKPVANLFNLKNWLQLSERVFMNTAGCEDENWVTLAEQGETPAVRATAFEDFYSLTISITKRLISAAIFCALSRQRMMGKGGSKQSKINAEDVHAAIRILGLKGSSSSFWIGCARRCKLQVVNDMNYDGTEMGKEKSVPFENNLSALDCVMTYDEVERIMNSCAPQHKKYQHQRTELPDHDIEYLDEARILAHSTDSCQNSSDSEPTSRINELPELDSITADSGQSKLEMTPDKQQVIEENQNLSTDAMDMQFSRAEEKRCWNMMKLESPFEDNDDKNSDQKKPRTNIQSSGEGFDDWREYLDYYSEWETLDAQIRNKSFATLRLKNLEAITKERTPKFAVDNDEESSQATGSDEVLCTPGKEFFISNYDEQTSDDTSHDDTFSGESASSDETIAQLRGLAASFQPSSDEEDCEDRGMESESA</sequence>
<keyword evidence="3" id="KW-1185">Reference proteome</keyword>
<feature type="region of interest" description="Disordered" evidence="1">
    <location>
        <begin position="647"/>
        <end position="703"/>
    </location>
</feature>
<dbReference type="GO" id="GO:0001181">
    <property type="term" value="F:RNA polymerase I general transcription initiation factor activity"/>
    <property type="evidence" value="ECO:0007669"/>
    <property type="project" value="TreeGrafter"/>
</dbReference>
<dbReference type="STRING" id="62708.A0A420I4P2"/>
<dbReference type="Proteomes" id="UP000283383">
    <property type="component" value="Unassembled WGS sequence"/>
</dbReference>
<dbReference type="PANTHER" id="PTHR28079:SF1">
    <property type="entry name" value="RNA POLYMERASE I-SPECIFIC TRANSCRIPTION INITIATION FACTOR RRN5"/>
    <property type="match status" value="1"/>
</dbReference>
<dbReference type="GO" id="GO:0042790">
    <property type="term" value="P:nucleolar large rRNA transcription by RNA polymerase I"/>
    <property type="evidence" value="ECO:0007669"/>
    <property type="project" value="InterPro"/>
</dbReference>